<dbReference type="RefSeq" id="WP_151597760.1">
    <property type="nucleotide sequence ID" value="NZ_WBMS02000035.1"/>
</dbReference>
<keyword evidence="2" id="KW-1185">Reference proteome</keyword>
<dbReference type="Proteomes" id="UP000462055">
    <property type="component" value="Unassembled WGS sequence"/>
</dbReference>
<name>A0A6I4MSJ0_9ACTN</name>
<organism evidence="1 2">
    <name type="scientific">Actinomadura physcomitrii</name>
    <dbReference type="NCBI Taxonomy" id="2650748"/>
    <lineage>
        <taxon>Bacteria</taxon>
        <taxon>Bacillati</taxon>
        <taxon>Actinomycetota</taxon>
        <taxon>Actinomycetes</taxon>
        <taxon>Streptosporangiales</taxon>
        <taxon>Thermomonosporaceae</taxon>
        <taxon>Actinomadura</taxon>
    </lineage>
</organism>
<evidence type="ECO:0000313" key="2">
    <source>
        <dbReference type="Proteomes" id="UP000462055"/>
    </source>
</evidence>
<dbReference type="EMBL" id="WBMS02000035">
    <property type="protein sequence ID" value="MWA05266.1"/>
    <property type="molecule type" value="Genomic_DNA"/>
</dbReference>
<gene>
    <name evidence="1" type="ORF">F8568_033865</name>
</gene>
<accession>A0A6I4MSJ0</accession>
<protein>
    <submittedName>
        <fullName evidence="1">Uncharacterized protein</fullName>
    </submittedName>
</protein>
<evidence type="ECO:0000313" key="1">
    <source>
        <dbReference type="EMBL" id="MWA05266.1"/>
    </source>
</evidence>
<proteinExistence type="predicted"/>
<sequence>MADIYDFFLAINLRALPDAETAELRWHLGLGPQPPELAIPIDFSEVVVDDDGERTIVEAPEPQLAQRGPGWKIGGALFAALEPREGGGWALTARQELHPDYYDRVDPLLEWLGSRADHPYVGDDGTARNGGCGEFVGYERWYEDSTIERLLVIEDFKILRR</sequence>
<reference evidence="1" key="1">
    <citation type="submission" date="2019-12" db="EMBL/GenBank/DDBJ databases">
        <title>Actinomadura physcomitrii sp. nov., a novel actinomycete isolated from moss [Physcomitrium sphaericum (Ludw) Fuernr].</title>
        <authorList>
            <person name="Zhuang X."/>
        </authorList>
    </citation>
    <scope>NUCLEOTIDE SEQUENCE [LARGE SCALE GENOMIC DNA]</scope>
    <source>
        <strain evidence="1">LD22</strain>
    </source>
</reference>
<comment type="caution">
    <text evidence="1">The sequence shown here is derived from an EMBL/GenBank/DDBJ whole genome shotgun (WGS) entry which is preliminary data.</text>
</comment>
<dbReference type="AlphaFoldDB" id="A0A6I4MSJ0"/>